<dbReference type="Pfam" id="PF01312">
    <property type="entry name" value="Bac_export_2"/>
    <property type="match status" value="1"/>
</dbReference>
<dbReference type="GO" id="GO:0005886">
    <property type="term" value="C:plasma membrane"/>
    <property type="evidence" value="ECO:0007669"/>
    <property type="project" value="TreeGrafter"/>
</dbReference>
<accession>A0A158EGI8</accession>
<sequence length="356" mass="38994">MSQEKTEKPTERRISDARKEGNVPYSADFSGAATLAAACGLLIGGRDFFQGCFHSIVLAALDTLGGDRAAQSLSQAIDRMFVSALAIVAPFFILALVTTLLATVTQTGFAFSFVKIRPNLMNVNPANMLKNTFGLTALANLSLMSVKAVFMAILMFYTIRHVLPLVFSAAHQPLPNIALGLWTGFVQMLVSTLTFGIVLALIDLKIKRRQYFKSLRMSKDEVKREHLSQSGNENIKSERKKLGREMIMSGAPAKKIGLADAVIVNPTHYAVAIRYAKEENDLPYVLMKGKDKRALELRRLAAENHVPVIGNPTVARALYKVEEDSPIPEELFEAVAAILKWVRSVADANLSPTSAD</sequence>
<evidence type="ECO:0000313" key="4">
    <source>
        <dbReference type="Proteomes" id="UP000071859"/>
    </source>
</evidence>
<dbReference type="PANTHER" id="PTHR30531:SF12">
    <property type="entry name" value="FLAGELLAR BIOSYNTHETIC PROTEIN FLHB"/>
    <property type="match status" value="1"/>
</dbReference>
<evidence type="ECO:0000256" key="1">
    <source>
        <dbReference type="ARBA" id="ARBA00010690"/>
    </source>
</evidence>
<evidence type="ECO:0000313" key="3">
    <source>
        <dbReference type="EMBL" id="SAL05820.1"/>
    </source>
</evidence>
<dbReference type="GO" id="GO:0009306">
    <property type="term" value="P:protein secretion"/>
    <property type="evidence" value="ECO:0007669"/>
    <property type="project" value="InterPro"/>
</dbReference>
<dbReference type="RefSeq" id="WP_062611832.1">
    <property type="nucleotide sequence ID" value="NZ_FCOX02000092.1"/>
</dbReference>
<organism evidence="3 4">
    <name type="scientific">Caballeronia calidae</name>
    <dbReference type="NCBI Taxonomy" id="1777139"/>
    <lineage>
        <taxon>Bacteria</taxon>
        <taxon>Pseudomonadati</taxon>
        <taxon>Pseudomonadota</taxon>
        <taxon>Betaproteobacteria</taxon>
        <taxon>Burkholderiales</taxon>
        <taxon>Burkholderiaceae</taxon>
        <taxon>Caballeronia</taxon>
    </lineage>
</organism>
<feature type="transmembrane region" description="Helical" evidence="2">
    <location>
        <begin position="179"/>
        <end position="202"/>
    </location>
</feature>
<dbReference type="SUPFAM" id="SSF160544">
    <property type="entry name" value="EscU C-terminal domain-like"/>
    <property type="match status" value="1"/>
</dbReference>
<proteinExistence type="inferred from homology"/>
<evidence type="ECO:0000256" key="2">
    <source>
        <dbReference type="SAM" id="Phobius"/>
    </source>
</evidence>
<name>A0A158EGI8_9BURK</name>
<keyword evidence="2" id="KW-0472">Membrane</keyword>
<dbReference type="InterPro" id="IPR029025">
    <property type="entry name" value="T3SS_substrate_exporter_C"/>
</dbReference>
<dbReference type="PANTHER" id="PTHR30531">
    <property type="entry name" value="FLAGELLAR BIOSYNTHETIC PROTEIN FLHB"/>
    <property type="match status" value="1"/>
</dbReference>
<keyword evidence="2" id="KW-1133">Transmembrane helix</keyword>
<protein>
    <submittedName>
        <fullName evidence="3">Type III secretion system protein HrcU</fullName>
    </submittedName>
</protein>
<dbReference type="InterPro" id="IPR006135">
    <property type="entry name" value="T3SS_substrate_exporter"/>
</dbReference>
<keyword evidence="2" id="KW-0812">Transmembrane</keyword>
<dbReference type="PRINTS" id="PR00950">
    <property type="entry name" value="TYPE3IMSPROT"/>
</dbReference>
<comment type="similarity">
    <text evidence="1">Belongs to the type III secretion exporter family.</text>
</comment>
<feature type="transmembrane region" description="Helical" evidence="2">
    <location>
        <begin position="135"/>
        <end position="159"/>
    </location>
</feature>
<gene>
    <name evidence="3" type="ORF">AWB78_07717</name>
</gene>
<comment type="caution">
    <text evidence="3">The sequence shown here is derived from an EMBL/GenBank/DDBJ whole genome shotgun (WGS) entry which is preliminary data.</text>
</comment>
<dbReference type="Gene3D" id="3.40.1690.10">
    <property type="entry name" value="secretion proteins EscU"/>
    <property type="match status" value="1"/>
</dbReference>
<dbReference type="OrthoDB" id="9807950at2"/>
<keyword evidence="4" id="KW-1185">Reference proteome</keyword>
<dbReference type="AlphaFoldDB" id="A0A158EGI8"/>
<dbReference type="Proteomes" id="UP000071859">
    <property type="component" value="Unassembled WGS sequence"/>
</dbReference>
<dbReference type="EMBL" id="FCOX02000092">
    <property type="protein sequence ID" value="SAL05820.1"/>
    <property type="molecule type" value="Genomic_DNA"/>
</dbReference>
<feature type="transmembrane region" description="Helical" evidence="2">
    <location>
        <begin position="81"/>
        <end position="114"/>
    </location>
</feature>
<reference evidence="3" key="1">
    <citation type="submission" date="2016-01" db="EMBL/GenBank/DDBJ databases">
        <authorList>
            <person name="Peeters C."/>
        </authorList>
    </citation>
    <scope>NUCLEOTIDE SEQUENCE</scope>
    <source>
        <strain evidence="3">LMG 29321</strain>
    </source>
</reference>